<feature type="compositionally biased region" description="Low complexity" evidence="1">
    <location>
        <begin position="603"/>
        <end position="629"/>
    </location>
</feature>
<feature type="region of interest" description="Disordered" evidence="1">
    <location>
        <begin position="278"/>
        <end position="334"/>
    </location>
</feature>
<feature type="compositionally biased region" description="Low complexity" evidence="1">
    <location>
        <begin position="883"/>
        <end position="900"/>
    </location>
</feature>
<organism evidence="3 4">
    <name type="scientific">Tremella mesenterica</name>
    <name type="common">Jelly fungus</name>
    <dbReference type="NCBI Taxonomy" id="5217"/>
    <lineage>
        <taxon>Eukaryota</taxon>
        <taxon>Fungi</taxon>
        <taxon>Dikarya</taxon>
        <taxon>Basidiomycota</taxon>
        <taxon>Agaricomycotina</taxon>
        <taxon>Tremellomycetes</taxon>
        <taxon>Tremellales</taxon>
        <taxon>Tremellaceae</taxon>
        <taxon>Tremella</taxon>
    </lineage>
</organism>
<keyword evidence="4" id="KW-1185">Reference proteome</keyword>
<dbReference type="PANTHER" id="PTHR28051:SF1">
    <property type="entry name" value="PROTEIN MTL1-RELATED"/>
    <property type="match status" value="1"/>
</dbReference>
<feature type="compositionally biased region" description="Basic and acidic residues" evidence="1">
    <location>
        <begin position="588"/>
        <end position="602"/>
    </location>
</feature>
<evidence type="ECO:0000256" key="1">
    <source>
        <dbReference type="SAM" id="MobiDB-lite"/>
    </source>
</evidence>
<feature type="compositionally biased region" description="Polar residues" evidence="1">
    <location>
        <begin position="816"/>
        <end position="825"/>
    </location>
</feature>
<feature type="region of interest" description="Disordered" evidence="1">
    <location>
        <begin position="219"/>
        <end position="253"/>
    </location>
</feature>
<feature type="compositionally biased region" description="Basic and acidic residues" evidence="1">
    <location>
        <begin position="681"/>
        <end position="692"/>
    </location>
</feature>
<dbReference type="Pfam" id="PF08550">
    <property type="entry name" value="GATA_AreA"/>
    <property type="match status" value="1"/>
</dbReference>
<dbReference type="Proteomes" id="UP000289152">
    <property type="component" value="Unassembled WGS sequence"/>
</dbReference>
<feature type="compositionally biased region" description="Pro residues" evidence="1">
    <location>
        <begin position="630"/>
        <end position="643"/>
    </location>
</feature>
<dbReference type="PANTHER" id="PTHR28051">
    <property type="entry name" value="PROTEIN MTL1-RELATED"/>
    <property type="match status" value="1"/>
</dbReference>
<feature type="compositionally biased region" description="Basic residues" evidence="1">
    <location>
        <begin position="572"/>
        <end position="584"/>
    </location>
</feature>
<feature type="compositionally biased region" description="Basic and acidic residues" evidence="1">
    <location>
        <begin position="717"/>
        <end position="727"/>
    </location>
</feature>
<feature type="compositionally biased region" description="Basic and acidic residues" evidence="1">
    <location>
        <begin position="801"/>
        <end position="812"/>
    </location>
</feature>
<feature type="region of interest" description="Disordered" evidence="1">
    <location>
        <begin position="916"/>
        <end position="984"/>
    </location>
</feature>
<dbReference type="STRING" id="5217.A0A4Q1BMF6"/>
<evidence type="ECO:0000259" key="2">
    <source>
        <dbReference type="Pfam" id="PF08550"/>
    </source>
</evidence>
<dbReference type="GO" id="GO:0007039">
    <property type="term" value="P:protein catabolic process in the vacuole"/>
    <property type="evidence" value="ECO:0007669"/>
    <property type="project" value="TreeGrafter"/>
</dbReference>
<dbReference type="GO" id="GO:0042149">
    <property type="term" value="P:cellular response to glucose starvation"/>
    <property type="evidence" value="ECO:0007669"/>
    <property type="project" value="TreeGrafter"/>
</dbReference>
<dbReference type="AlphaFoldDB" id="A0A4Q1BMF6"/>
<dbReference type="EMBL" id="SDIL01000038">
    <property type="protein sequence ID" value="RXK39015.1"/>
    <property type="molecule type" value="Genomic_DNA"/>
</dbReference>
<name>A0A4Q1BMF6_TREME</name>
<protein>
    <recommendedName>
        <fullName evidence="2">Nitrogen regulatory protein areA GATA-like domain-containing protein</fullName>
    </recommendedName>
</protein>
<feature type="compositionally biased region" description="Low complexity" evidence="1">
    <location>
        <begin position="278"/>
        <end position="295"/>
    </location>
</feature>
<reference evidence="3 4" key="1">
    <citation type="submission" date="2016-06" db="EMBL/GenBank/DDBJ databases">
        <title>Evolution of pathogenesis and genome organization in the Tremellales.</title>
        <authorList>
            <person name="Cuomo C."/>
            <person name="Litvintseva A."/>
            <person name="Heitman J."/>
            <person name="Chen Y."/>
            <person name="Sun S."/>
            <person name="Springer D."/>
            <person name="Dromer F."/>
            <person name="Young S."/>
            <person name="Zeng Q."/>
            <person name="Chapman S."/>
            <person name="Gujja S."/>
            <person name="Saif S."/>
            <person name="Birren B."/>
        </authorList>
    </citation>
    <scope>NUCLEOTIDE SEQUENCE [LARGE SCALE GENOMIC DNA]</scope>
    <source>
        <strain evidence="3 4">ATCC 28783</strain>
    </source>
</reference>
<evidence type="ECO:0000313" key="3">
    <source>
        <dbReference type="EMBL" id="RXK39015.1"/>
    </source>
</evidence>
<feature type="compositionally biased region" description="Polar residues" evidence="1">
    <location>
        <begin position="759"/>
        <end position="769"/>
    </location>
</feature>
<sequence>MAQVIPPITSLPIDSSAAPSVEDIQDRLPSICVDYLSYEWKEEDVYRSWRNMTRHKNDIANGVRLENASWRTWQKQRNKLKTISPETLNCALIVHSPAPVQLSEPSIRDRVITLPVLTPRLKDSDVTWLYGPLHTADVEPVRPLRIAAADERLGIELPAGKKPILKHRTLSEMLAIAVPTSPILEAFHDQDDVDSSDGMENLLRPVLHQTKSDTNIFRQRGLRRSPTRRPIIDRSGEDFNPAPPDSAHHSGGKKHISFNTFVEQCVAVDDPAEIPVQALQHQQQQELEQHQSQAHHLQRSDSDDDMLEMRSASSSRTPRPSLSRTSSSTSAEHVTIAKIAPTMLKMSGNFGRNSPAVVYMPPPEYRSPSQQSAPPYDFASPEDDVHAEWADDLQSGAYDYFHGISPESRSPPYTSPRGTPVNVGAPPAQPKWRQAAAIGPQSSEMIGGSSASSSSSSISQVVQGAQSPRPVPGPASQSLQGSPAVGPYGSPNPQSGSGVISPPQPARGILKVRQSVPTTPTPEPSSPPSTFFNYNPSVATGLGSMRAPGNGGTLYDREQTVNGVVPPAQPHQHQHHHSHAHNHVNHSPVEDQRGRSTSRDRPTSAIGRSSSGSQSIGSTSSLSPGTPRSPTDPPILPSVPPPGKKGAPEPSGIPSGLQGAQHGVPVSATPGDIPSTPVVRNDVDPVLRKDRGNGAVRMDSVQEDEKMDVDYSSADGGEDRSEEEKTRNTTPTPHSSPQIAFRPMKDTSPASLPHVSSKILPSQNSHSSTSQTPSKPHHHQSPSSQISLPPTPDTRNPVQAEHPETTEVETPKHALQLNTDTSVQNEIPPHDQGQLTPTSPDDLDLPRADPATFLPSPSPRGRATIARVPTHAQPTLTQPRGRSVSSSQPDGRSVSSSSRASWASGISAVSAASGASWTSVGSGASGGSQSGLPRSSVYLPDGETSASDDMLESGKISNEQTCDGVGSGESGDETPRPIGSFTGKTGVIVGQSQAQVEEETIYGRAATMANTAKDLLGALWYGGEDGRAQRWGDLVEWEKDTRMGRPWPASVLERR</sequence>
<proteinExistence type="predicted"/>
<accession>A0A4Q1BMF6</accession>
<dbReference type="InterPro" id="IPR052292">
    <property type="entry name" value="Glucose_repression_reg"/>
</dbReference>
<feature type="compositionally biased region" description="Polar residues" evidence="1">
    <location>
        <begin position="728"/>
        <end position="738"/>
    </location>
</feature>
<feature type="compositionally biased region" description="Low complexity" evidence="1">
    <location>
        <begin position="310"/>
        <end position="331"/>
    </location>
</feature>
<dbReference type="GO" id="GO:0005773">
    <property type="term" value="C:vacuole"/>
    <property type="evidence" value="ECO:0007669"/>
    <property type="project" value="GOC"/>
</dbReference>
<feature type="compositionally biased region" description="Low complexity" evidence="1">
    <location>
        <begin position="446"/>
        <end position="467"/>
    </location>
</feature>
<gene>
    <name evidence="3" type="ORF">M231_03745</name>
</gene>
<dbReference type="InParanoid" id="A0A4Q1BMF6"/>
<dbReference type="InterPro" id="IPR013860">
    <property type="entry name" value="AreA_GATA"/>
</dbReference>
<comment type="caution">
    <text evidence="3">The sequence shown here is derived from an EMBL/GenBank/DDBJ whole genome shotgun (WGS) entry which is preliminary data.</text>
</comment>
<feature type="region of interest" description="Disordered" evidence="1">
    <location>
        <begin position="400"/>
        <end position="900"/>
    </location>
</feature>
<dbReference type="VEuPathDB" id="FungiDB:TREMEDRAFT_12670"/>
<dbReference type="OrthoDB" id="5563539at2759"/>
<feature type="domain" description="Nitrogen regulatory protein areA GATA-like" evidence="2">
    <location>
        <begin position="48"/>
        <end position="75"/>
    </location>
</feature>
<evidence type="ECO:0000313" key="4">
    <source>
        <dbReference type="Proteomes" id="UP000289152"/>
    </source>
</evidence>